<evidence type="ECO:0000313" key="2">
    <source>
        <dbReference type="EMBL" id="MCA9390595.1"/>
    </source>
</evidence>
<protein>
    <submittedName>
        <fullName evidence="2">Uncharacterized protein</fullName>
    </submittedName>
</protein>
<sequence length="124" mass="13955">MNQKGFAAFIVIVVFFGIIIGTGLIWYQQSRNIEPNNSTSGSTALSPTIDPVPTINNDWEEIQLTMNILVQGEGYYPSKEVKMLIPKDSKMNLNENKDEVTIEDNDFSLRIRVFSDASSIPYGY</sequence>
<accession>A0A955RQM4</accession>
<gene>
    <name evidence="2" type="ORF">KC571_04280</name>
</gene>
<comment type="caution">
    <text evidence="2">The sequence shown here is derived from an EMBL/GenBank/DDBJ whole genome shotgun (WGS) entry which is preliminary data.</text>
</comment>
<proteinExistence type="predicted"/>
<dbReference type="EMBL" id="JAGQKX010000143">
    <property type="protein sequence ID" value="MCA9390595.1"/>
    <property type="molecule type" value="Genomic_DNA"/>
</dbReference>
<dbReference type="Proteomes" id="UP000701698">
    <property type="component" value="Unassembled WGS sequence"/>
</dbReference>
<keyword evidence="1" id="KW-0472">Membrane</keyword>
<feature type="transmembrane region" description="Helical" evidence="1">
    <location>
        <begin position="6"/>
        <end position="27"/>
    </location>
</feature>
<reference evidence="2" key="2">
    <citation type="journal article" date="2021" name="Microbiome">
        <title>Successional dynamics and alternative stable states in a saline activated sludge microbial community over 9 years.</title>
        <authorList>
            <person name="Wang Y."/>
            <person name="Ye J."/>
            <person name="Ju F."/>
            <person name="Liu L."/>
            <person name="Boyd J.A."/>
            <person name="Deng Y."/>
            <person name="Parks D.H."/>
            <person name="Jiang X."/>
            <person name="Yin X."/>
            <person name="Woodcroft B.J."/>
            <person name="Tyson G.W."/>
            <person name="Hugenholtz P."/>
            <person name="Polz M.F."/>
            <person name="Zhang T."/>
        </authorList>
    </citation>
    <scope>NUCLEOTIDE SEQUENCE</scope>
    <source>
        <strain evidence="2">HKST-UBA01</strain>
    </source>
</reference>
<name>A0A955RQM4_UNCKA</name>
<keyword evidence="1" id="KW-1133">Transmembrane helix</keyword>
<reference evidence="2" key="1">
    <citation type="submission" date="2020-04" db="EMBL/GenBank/DDBJ databases">
        <authorList>
            <person name="Zhang T."/>
        </authorList>
    </citation>
    <scope>NUCLEOTIDE SEQUENCE</scope>
    <source>
        <strain evidence="2">HKST-UBA01</strain>
    </source>
</reference>
<dbReference type="AlphaFoldDB" id="A0A955RQM4"/>
<keyword evidence="1" id="KW-0812">Transmembrane</keyword>
<organism evidence="2 3">
    <name type="scientific">candidate division WWE3 bacterium</name>
    <dbReference type="NCBI Taxonomy" id="2053526"/>
    <lineage>
        <taxon>Bacteria</taxon>
        <taxon>Katanobacteria</taxon>
    </lineage>
</organism>
<feature type="non-terminal residue" evidence="2">
    <location>
        <position position="124"/>
    </location>
</feature>
<evidence type="ECO:0000256" key="1">
    <source>
        <dbReference type="SAM" id="Phobius"/>
    </source>
</evidence>
<evidence type="ECO:0000313" key="3">
    <source>
        <dbReference type="Proteomes" id="UP000701698"/>
    </source>
</evidence>